<name>A0AA39C2Q7_MICHY</name>
<keyword evidence="2" id="KW-1185">Reference proteome</keyword>
<proteinExistence type="predicted"/>
<reference evidence="1" key="2">
    <citation type="submission" date="2023-03" db="EMBL/GenBank/DDBJ databases">
        <authorList>
            <person name="Inwood S.N."/>
            <person name="Skelly J.G."/>
            <person name="Guhlin J."/>
            <person name="Harrop T.W.R."/>
            <person name="Goldson S.G."/>
            <person name="Dearden P.K."/>
        </authorList>
    </citation>
    <scope>NUCLEOTIDE SEQUENCE</scope>
    <source>
        <strain evidence="1">Lincoln</strain>
        <tissue evidence="1">Whole body</tissue>
    </source>
</reference>
<organism evidence="1 2">
    <name type="scientific">Microctonus hyperodae</name>
    <name type="common">Parasitoid wasp</name>
    <dbReference type="NCBI Taxonomy" id="165561"/>
    <lineage>
        <taxon>Eukaryota</taxon>
        <taxon>Metazoa</taxon>
        <taxon>Ecdysozoa</taxon>
        <taxon>Arthropoda</taxon>
        <taxon>Hexapoda</taxon>
        <taxon>Insecta</taxon>
        <taxon>Pterygota</taxon>
        <taxon>Neoptera</taxon>
        <taxon>Endopterygota</taxon>
        <taxon>Hymenoptera</taxon>
        <taxon>Apocrita</taxon>
        <taxon>Ichneumonoidea</taxon>
        <taxon>Braconidae</taxon>
        <taxon>Euphorinae</taxon>
        <taxon>Microctonus</taxon>
    </lineage>
</organism>
<dbReference type="Proteomes" id="UP001168972">
    <property type="component" value="Unassembled WGS sequence"/>
</dbReference>
<reference evidence="1" key="1">
    <citation type="journal article" date="2023" name="bioRxiv">
        <title>Scaffold-level genome assemblies of two parasitoid biocontrol wasps reveal the parthenogenesis mechanism and an associated novel virus.</title>
        <authorList>
            <person name="Inwood S."/>
            <person name="Skelly J."/>
            <person name="Guhlin J."/>
            <person name="Harrop T."/>
            <person name="Goldson S."/>
            <person name="Dearden P."/>
        </authorList>
    </citation>
    <scope>NUCLEOTIDE SEQUENCE</scope>
    <source>
        <strain evidence="1">Lincoln</strain>
        <tissue evidence="1">Whole body</tissue>
    </source>
</reference>
<evidence type="ECO:0000313" key="2">
    <source>
        <dbReference type="Proteomes" id="UP001168972"/>
    </source>
</evidence>
<accession>A0AA39C2Q7</accession>
<feature type="non-terminal residue" evidence="1">
    <location>
        <position position="1"/>
    </location>
</feature>
<dbReference type="EMBL" id="JAQQBR010002860">
    <property type="protein sequence ID" value="KAK0156879.1"/>
    <property type="molecule type" value="Genomic_DNA"/>
</dbReference>
<feature type="non-terminal residue" evidence="1">
    <location>
        <position position="295"/>
    </location>
</feature>
<evidence type="ECO:0000313" key="1">
    <source>
        <dbReference type="EMBL" id="KAK0156879.1"/>
    </source>
</evidence>
<comment type="caution">
    <text evidence="1">The sequence shown here is derived from an EMBL/GenBank/DDBJ whole genome shotgun (WGS) entry which is preliminary data.</text>
</comment>
<dbReference type="AlphaFoldDB" id="A0AA39C2Q7"/>
<evidence type="ECO:0008006" key="3">
    <source>
        <dbReference type="Google" id="ProtNLM"/>
    </source>
</evidence>
<sequence length="295" mass="33383">YICYGDSFHASPNRDFTMCGITILQPSDDDYGLWKCAIKDAESHKIMNASVSTAHLSIRKANHPNILTENVDVKLRDKFSVKCTTHASLDYCWFQSPKGEHYTVTKNRDDSHHSSNVNKRLSDGICERTIEEAEDRHSGKWTCGLGVTGSAEIQSTFPVTITGELFHAKPGDSISFSGPHLDRPLEQCIVEHNGTNYSLYPKLNLTGATFAGSSRFCTFFIKWIDFEHAGEWKVKTIWGLDKYSHEFSTSTRNQKVVYTNYAVYVKQAQRSNKFLIIPWPYFFVSASPNCGPNQQ</sequence>
<gene>
    <name evidence="1" type="ORF">PV327_011553</name>
</gene>
<protein>
    <recommendedName>
        <fullName evidence="3">Ig-like domain-containing protein</fullName>
    </recommendedName>
</protein>